<evidence type="ECO:0000313" key="2">
    <source>
        <dbReference type="WBParaSite" id="JU765_v2.g9275.t1"/>
    </source>
</evidence>
<accession>A0AC34RQM1</accession>
<dbReference type="WBParaSite" id="JU765_v2.g9275.t1">
    <property type="protein sequence ID" value="JU765_v2.g9275.t1"/>
    <property type="gene ID" value="JU765_v2.g9275"/>
</dbReference>
<proteinExistence type="predicted"/>
<dbReference type="Proteomes" id="UP000887576">
    <property type="component" value="Unplaced"/>
</dbReference>
<protein>
    <submittedName>
        <fullName evidence="2">Uncharacterized protein</fullName>
    </submittedName>
</protein>
<sequence length="43" mass="4760">MPTVTDFPPPNRSRRTIFMDAVMNGVVPDDAIDPTADYVPNPE</sequence>
<organism evidence="1 2">
    <name type="scientific">Panagrolaimus sp. JU765</name>
    <dbReference type="NCBI Taxonomy" id="591449"/>
    <lineage>
        <taxon>Eukaryota</taxon>
        <taxon>Metazoa</taxon>
        <taxon>Ecdysozoa</taxon>
        <taxon>Nematoda</taxon>
        <taxon>Chromadorea</taxon>
        <taxon>Rhabditida</taxon>
        <taxon>Tylenchina</taxon>
        <taxon>Panagrolaimomorpha</taxon>
        <taxon>Panagrolaimoidea</taxon>
        <taxon>Panagrolaimidae</taxon>
        <taxon>Panagrolaimus</taxon>
    </lineage>
</organism>
<evidence type="ECO:0000313" key="1">
    <source>
        <dbReference type="Proteomes" id="UP000887576"/>
    </source>
</evidence>
<name>A0AC34RQM1_9BILA</name>
<reference evidence="2" key="1">
    <citation type="submission" date="2022-11" db="UniProtKB">
        <authorList>
            <consortium name="WormBaseParasite"/>
        </authorList>
    </citation>
    <scope>IDENTIFICATION</scope>
</reference>